<evidence type="ECO:0000256" key="1">
    <source>
        <dbReference type="SAM" id="MobiDB-lite"/>
    </source>
</evidence>
<dbReference type="Proteomes" id="UP000002630">
    <property type="component" value="Linkage Group LG27"/>
</dbReference>
<evidence type="ECO:0000313" key="3">
    <source>
        <dbReference type="EMBL" id="CBJ31677.1"/>
    </source>
</evidence>
<dbReference type="FunCoup" id="D7FUN3">
    <property type="interactions" value="467"/>
</dbReference>
<dbReference type="AlphaFoldDB" id="D7FUN3"/>
<dbReference type="OMA" id="WSTRERY"/>
<keyword evidence="4" id="KW-1185">Reference proteome</keyword>
<dbReference type="InParanoid" id="D7FUN3"/>
<dbReference type="GO" id="GO:0005524">
    <property type="term" value="F:ATP binding"/>
    <property type="evidence" value="ECO:0007669"/>
    <property type="project" value="InterPro"/>
</dbReference>
<dbReference type="Pfam" id="PF02374">
    <property type="entry name" value="ArsA_ATPase"/>
    <property type="match status" value="1"/>
</dbReference>
<dbReference type="CDD" id="cd02035">
    <property type="entry name" value="ArsA"/>
    <property type="match status" value="1"/>
</dbReference>
<dbReference type="STRING" id="2880.D7FUN3"/>
<dbReference type="InterPro" id="IPR027417">
    <property type="entry name" value="P-loop_NTPase"/>
</dbReference>
<dbReference type="GO" id="GO:0016887">
    <property type="term" value="F:ATP hydrolysis activity"/>
    <property type="evidence" value="ECO:0007669"/>
    <property type="project" value="InterPro"/>
</dbReference>
<dbReference type="NCBIfam" id="TIGR00345">
    <property type="entry name" value="GET3_arsA_TRC40"/>
    <property type="match status" value="1"/>
</dbReference>
<dbReference type="OrthoDB" id="1770at2759"/>
<dbReference type="EMBL" id="FN649752">
    <property type="protein sequence ID" value="CBJ31677.1"/>
    <property type="molecule type" value="Genomic_DNA"/>
</dbReference>
<dbReference type="GO" id="GO:0071816">
    <property type="term" value="P:tail-anchored membrane protein insertion into ER membrane"/>
    <property type="evidence" value="ECO:0007669"/>
    <property type="project" value="TreeGrafter"/>
</dbReference>
<dbReference type="PANTHER" id="PTHR10803:SF0">
    <property type="entry name" value="ATPASE GET3B"/>
    <property type="match status" value="1"/>
</dbReference>
<evidence type="ECO:0000313" key="4">
    <source>
        <dbReference type="Proteomes" id="UP000002630"/>
    </source>
</evidence>
<dbReference type="InterPro" id="IPR016300">
    <property type="entry name" value="ATPase_ArsA/GET3"/>
</dbReference>
<gene>
    <name evidence="3" type="ORF">Esi_0274_0001</name>
</gene>
<dbReference type="InterPro" id="IPR025723">
    <property type="entry name" value="ArsA/GET3_ATPase-like"/>
</dbReference>
<feature type="domain" description="ArsA/GET3 Anion-transporting ATPase-like" evidence="2">
    <location>
        <begin position="143"/>
        <end position="463"/>
    </location>
</feature>
<feature type="compositionally biased region" description="Polar residues" evidence="1">
    <location>
        <begin position="84"/>
        <end position="93"/>
    </location>
</feature>
<dbReference type="Gene3D" id="3.40.50.300">
    <property type="entry name" value="P-loop containing nucleotide triphosphate hydrolases"/>
    <property type="match status" value="1"/>
</dbReference>
<evidence type="ECO:0000259" key="2">
    <source>
        <dbReference type="Pfam" id="PF02374"/>
    </source>
</evidence>
<name>D7FUN3_ECTSI</name>
<protein>
    <submittedName>
        <fullName evidence="3">Arsenite translocating ATPase like protein</fullName>
    </submittedName>
</protein>
<organism evidence="3 4">
    <name type="scientific">Ectocarpus siliculosus</name>
    <name type="common">Brown alga</name>
    <name type="synonym">Conferva siliculosa</name>
    <dbReference type="NCBI Taxonomy" id="2880"/>
    <lineage>
        <taxon>Eukaryota</taxon>
        <taxon>Sar</taxon>
        <taxon>Stramenopiles</taxon>
        <taxon>Ochrophyta</taxon>
        <taxon>PX clade</taxon>
        <taxon>Phaeophyceae</taxon>
        <taxon>Ectocarpales</taxon>
        <taxon>Ectocarpaceae</taxon>
        <taxon>Ectocarpus</taxon>
    </lineage>
</organism>
<dbReference type="PANTHER" id="PTHR10803">
    <property type="entry name" value="ARSENICAL PUMP-DRIVING ATPASE ARSENITE-TRANSLOCATING ATPASE"/>
    <property type="match status" value="1"/>
</dbReference>
<dbReference type="eggNOG" id="KOG2825">
    <property type="taxonomic scope" value="Eukaryota"/>
</dbReference>
<dbReference type="EMBL" id="FN648458">
    <property type="protein sequence ID" value="CBJ31677.1"/>
    <property type="molecule type" value="Genomic_DNA"/>
</dbReference>
<feature type="region of interest" description="Disordered" evidence="1">
    <location>
        <begin position="84"/>
        <end position="112"/>
    </location>
</feature>
<dbReference type="GO" id="GO:0043529">
    <property type="term" value="C:GET complex"/>
    <property type="evidence" value="ECO:0007669"/>
    <property type="project" value="TreeGrafter"/>
</dbReference>
<reference evidence="3 4" key="1">
    <citation type="journal article" date="2010" name="Nature">
        <title>The Ectocarpus genome and the independent evolution of multicellularity in brown algae.</title>
        <authorList>
            <person name="Cock J.M."/>
            <person name="Sterck L."/>
            <person name="Rouze P."/>
            <person name="Scornet D."/>
            <person name="Allen A.E."/>
            <person name="Amoutzias G."/>
            <person name="Anthouard V."/>
            <person name="Artiguenave F."/>
            <person name="Aury J.M."/>
            <person name="Badger J.H."/>
            <person name="Beszteri B."/>
            <person name="Billiau K."/>
            <person name="Bonnet E."/>
            <person name="Bothwell J.H."/>
            <person name="Bowler C."/>
            <person name="Boyen C."/>
            <person name="Brownlee C."/>
            <person name="Carrano C.J."/>
            <person name="Charrier B."/>
            <person name="Cho G.Y."/>
            <person name="Coelho S.M."/>
            <person name="Collen J."/>
            <person name="Corre E."/>
            <person name="Da Silva C."/>
            <person name="Delage L."/>
            <person name="Delaroque N."/>
            <person name="Dittami S.M."/>
            <person name="Doulbeau S."/>
            <person name="Elias M."/>
            <person name="Farnham G."/>
            <person name="Gachon C.M."/>
            <person name="Gschloessl B."/>
            <person name="Heesch S."/>
            <person name="Jabbari K."/>
            <person name="Jubin C."/>
            <person name="Kawai H."/>
            <person name="Kimura K."/>
            <person name="Kloareg B."/>
            <person name="Kupper F.C."/>
            <person name="Lang D."/>
            <person name="Le Bail A."/>
            <person name="Leblanc C."/>
            <person name="Lerouge P."/>
            <person name="Lohr M."/>
            <person name="Lopez P.J."/>
            <person name="Martens C."/>
            <person name="Maumus F."/>
            <person name="Michel G."/>
            <person name="Miranda-Saavedra D."/>
            <person name="Morales J."/>
            <person name="Moreau H."/>
            <person name="Motomura T."/>
            <person name="Nagasato C."/>
            <person name="Napoli C.A."/>
            <person name="Nelson D.R."/>
            <person name="Nyvall-Collen P."/>
            <person name="Peters A.F."/>
            <person name="Pommier C."/>
            <person name="Potin P."/>
            <person name="Poulain J."/>
            <person name="Quesneville H."/>
            <person name="Read B."/>
            <person name="Rensing S.A."/>
            <person name="Ritter A."/>
            <person name="Rousvoal S."/>
            <person name="Samanta M."/>
            <person name="Samson G."/>
            <person name="Schroeder D.C."/>
            <person name="Segurens B."/>
            <person name="Strittmatter M."/>
            <person name="Tonon T."/>
            <person name="Tregear J.W."/>
            <person name="Valentin K."/>
            <person name="von Dassow P."/>
            <person name="Yamagishi T."/>
            <person name="Van de Peer Y."/>
            <person name="Wincker P."/>
        </authorList>
    </citation>
    <scope>NUCLEOTIDE SEQUENCE [LARGE SCALE GENOMIC DNA]</scope>
    <source>
        <strain evidence="4">Ec32 / CCAP1310/4</strain>
    </source>
</reference>
<dbReference type="SUPFAM" id="SSF52540">
    <property type="entry name" value="P-loop containing nucleoside triphosphate hydrolases"/>
    <property type="match status" value="1"/>
</dbReference>
<sequence>MPHPPALRMCQSLPTALLSLAYLTASSTTAFVLGPLRASRVTSASNRRALLPAAAAYRRLTSASQHQQRPQRRCPTSTRLLAGSASSALTPTAPQAGLRKARSSRSGGVRSLKSVAAPAGLEKGVSARGLGELLEARNGVNERFVFFGGKGGVGKTSTAAAVAIQCADAGLRTLVISTDPAHSLGDALDQDVSGGEPVRIIGLDNLSAMEVDTVEAVKEFEEALSSFDISGMAEEMGVPKDMVESLGLSEFSEVLANPPPGIDELVALSRVLKLARSEEQKFDRIIIDTAPTGHTLRLLGFPDFLENFLEKVIQLRGRMGGILNLLTGMFGGGTNVVEKADMAVEKLQGYKERMMELRDLFKNQDATEFCIVTIPTQLAIAESKRLLEALNTQGVAVRNIVVNQIVSPDSGPEYVARLHKGQSACIGRLQKLADGAAGGAADGALDISPVPYFDMEVAGVYPLRYLGTAAYGGGNEGNWKQLSSDAEQRFIILGGKMELKGGRLMPC</sequence>
<accession>D7FUN3</accession>
<proteinExistence type="predicted"/>